<dbReference type="EMBL" id="SLZR01000001">
    <property type="protein sequence ID" value="TCS43689.1"/>
    <property type="molecule type" value="Genomic_DNA"/>
</dbReference>
<dbReference type="InterPro" id="IPR013424">
    <property type="entry name" value="Ice-binding_C"/>
</dbReference>
<dbReference type="Proteomes" id="UP000295793">
    <property type="component" value="Unassembled WGS sequence"/>
</dbReference>
<gene>
    <name evidence="3" type="ORF">BCF53_10131</name>
</gene>
<feature type="chain" id="PRO_5020292272" evidence="1">
    <location>
        <begin position="25"/>
        <end position="239"/>
    </location>
</feature>
<sequence>MFIKTLLKGTFTAAALLAGTGAMAYVIDFDTDANGNSISNGQIIDDEYSAWGVTISGDNPFRSFDYAVAFDSDLSNTRDDDLEAPFTNSAGVTLNPGNILIVQENDNCNGIICNQPDDEGTNRASNASLTFSFDSAVTIDSLNLFDINPSRSSEQNGTIEFYLADSSSVTVNIPLTGGDNSWAELLLGVTNVQSFSVFLDGSGAIDDIAFSVDVPEPATLALFGLGLAGLAAARRKKAN</sequence>
<reference evidence="3 4" key="1">
    <citation type="submission" date="2019-03" db="EMBL/GenBank/DDBJ databases">
        <title>Genomic Encyclopedia of Archaeal and Bacterial Type Strains, Phase II (KMG-II): from individual species to whole genera.</title>
        <authorList>
            <person name="Goeker M."/>
        </authorList>
    </citation>
    <scope>NUCLEOTIDE SEQUENCE [LARGE SCALE GENOMIC DNA]</scope>
    <source>
        <strain evidence="3 4">DSM 15388</strain>
    </source>
</reference>
<feature type="domain" description="Ice-binding protein C-terminal" evidence="2">
    <location>
        <begin position="213"/>
        <end position="236"/>
    </location>
</feature>
<keyword evidence="1" id="KW-0732">Signal</keyword>
<protein>
    <submittedName>
        <fullName evidence="3">Putative secreted protein with PEP-CTERM sorting signal</fullName>
    </submittedName>
</protein>
<comment type="caution">
    <text evidence="3">The sequence shown here is derived from an EMBL/GenBank/DDBJ whole genome shotgun (WGS) entry which is preliminary data.</text>
</comment>
<dbReference type="NCBIfam" id="TIGR02595">
    <property type="entry name" value="PEP_CTERM"/>
    <property type="match status" value="1"/>
</dbReference>
<organism evidence="3 4">
    <name type="scientific">Reinekea marinisedimentorum</name>
    <dbReference type="NCBI Taxonomy" id="230495"/>
    <lineage>
        <taxon>Bacteria</taxon>
        <taxon>Pseudomonadati</taxon>
        <taxon>Pseudomonadota</taxon>
        <taxon>Gammaproteobacteria</taxon>
        <taxon>Oceanospirillales</taxon>
        <taxon>Saccharospirillaceae</taxon>
        <taxon>Reinekea</taxon>
    </lineage>
</organism>
<evidence type="ECO:0000259" key="2">
    <source>
        <dbReference type="Pfam" id="PF07589"/>
    </source>
</evidence>
<dbReference type="RefSeq" id="WP_132698644.1">
    <property type="nucleotide sequence ID" value="NZ_SLZR01000001.1"/>
</dbReference>
<evidence type="ECO:0000313" key="3">
    <source>
        <dbReference type="EMBL" id="TCS43689.1"/>
    </source>
</evidence>
<feature type="signal peptide" evidence="1">
    <location>
        <begin position="1"/>
        <end position="24"/>
    </location>
</feature>
<accession>A0A4R3IAS5</accession>
<keyword evidence="4" id="KW-1185">Reference proteome</keyword>
<proteinExistence type="predicted"/>
<evidence type="ECO:0000256" key="1">
    <source>
        <dbReference type="SAM" id="SignalP"/>
    </source>
</evidence>
<name>A0A4R3IAS5_9GAMM</name>
<dbReference type="OrthoDB" id="6381651at2"/>
<dbReference type="AlphaFoldDB" id="A0A4R3IAS5"/>
<evidence type="ECO:0000313" key="4">
    <source>
        <dbReference type="Proteomes" id="UP000295793"/>
    </source>
</evidence>
<dbReference type="Pfam" id="PF07589">
    <property type="entry name" value="PEP-CTERM"/>
    <property type="match status" value="1"/>
</dbReference>